<name>Q217A2_RHOPB</name>
<evidence type="ECO:0000256" key="1">
    <source>
        <dbReference type="SAM" id="Phobius"/>
    </source>
</evidence>
<dbReference type="InterPro" id="IPR006860">
    <property type="entry name" value="FecR"/>
</dbReference>
<sequence>MEHDRAKRPAPETHYVHPDPVTDAALDWFVRLQASPEDAAVSDDFARWRNQSPNHAEAFAKLTQIWTSPEIELATQRLAQRSVHPLPIRRRSPPRRRWTRSITAIAAAALIAIGLQWVPALIIQRQADYMTATGDRQQVILPDGSRMTLNTASAVALRFSNGERSVRLLQGEAFFDVVPDATHPFTVAGRFAEVGVKGTAFSVRTDDQQDVVVLARGSVEVARLPDRAETARLEPGYSVSASATALSGASHIDIASSLAWLDGRIVFNDRPLRQVLDEVKRYYPRPVLIADRRIGDVTVSGSYRLANPEGTIRSLAMAAGATVTRIPGGLLILR</sequence>
<reference evidence="4" key="1">
    <citation type="submission" date="2006-03" db="EMBL/GenBank/DDBJ databases">
        <title>Complete sequence of Rhodopseudomonas palustris BisB18.</title>
        <authorList>
            <consortium name="US DOE Joint Genome Institute"/>
            <person name="Copeland A."/>
            <person name="Lucas S."/>
            <person name="Lapidus A."/>
            <person name="Barry K."/>
            <person name="Detter J.C."/>
            <person name="Glavina del Rio T."/>
            <person name="Hammon N."/>
            <person name="Israni S."/>
            <person name="Dalin E."/>
            <person name="Tice H."/>
            <person name="Pitluck S."/>
            <person name="Chain P."/>
            <person name="Malfatti S."/>
            <person name="Shin M."/>
            <person name="Vergez L."/>
            <person name="Schmutz J."/>
            <person name="Larimer F."/>
            <person name="Land M."/>
            <person name="Hauser L."/>
            <person name="Pelletier D.A."/>
            <person name="Kyrpides N."/>
            <person name="Anderson I."/>
            <person name="Oda Y."/>
            <person name="Harwood C.S."/>
            <person name="Richardson P."/>
        </authorList>
    </citation>
    <scope>NUCLEOTIDE SEQUENCE [LARGE SCALE GENOMIC DNA]</scope>
    <source>
        <strain evidence="4">BisB18</strain>
    </source>
</reference>
<dbReference type="KEGG" id="rpc:RPC_1977"/>
<keyword evidence="1" id="KW-0812">Transmembrane</keyword>
<dbReference type="Gene3D" id="3.55.50.30">
    <property type="match status" value="1"/>
</dbReference>
<dbReference type="InterPro" id="IPR012373">
    <property type="entry name" value="Ferrdict_sens_TM"/>
</dbReference>
<dbReference type="OrthoDB" id="636724at2"/>
<dbReference type="InterPro" id="IPR032623">
    <property type="entry name" value="FecR_N"/>
</dbReference>
<feature type="domain" description="FecR protein" evidence="2">
    <location>
        <begin position="128"/>
        <end position="220"/>
    </location>
</feature>
<dbReference type="HOGENOM" id="CLU_050192_0_1_5"/>
<dbReference type="eggNOG" id="COG3712">
    <property type="taxonomic scope" value="Bacteria"/>
</dbReference>
<dbReference type="STRING" id="316056.RPC_1977"/>
<keyword evidence="1" id="KW-1133">Transmembrane helix</keyword>
<dbReference type="EMBL" id="CP000301">
    <property type="protein sequence ID" value="ABD87534.1"/>
    <property type="molecule type" value="Genomic_DNA"/>
</dbReference>
<keyword evidence="1" id="KW-0472">Membrane</keyword>
<evidence type="ECO:0000259" key="2">
    <source>
        <dbReference type="Pfam" id="PF04773"/>
    </source>
</evidence>
<dbReference type="GO" id="GO:0016989">
    <property type="term" value="F:sigma factor antagonist activity"/>
    <property type="evidence" value="ECO:0007669"/>
    <property type="project" value="TreeGrafter"/>
</dbReference>
<evidence type="ECO:0000259" key="3">
    <source>
        <dbReference type="Pfam" id="PF16220"/>
    </source>
</evidence>
<evidence type="ECO:0000313" key="4">
    <source>
        <dbReference type="EMBL" id="ABD87534.1"/>
    </source>
</evidence>
<dbReference type="Pfam" id="PF16220">
    <property type="entry name" value="DUF4880"/>
    <property type="match status" value="1"/>
</dbReference>
<dbReference type="RefSeq" id="WP_011472437.1">
    <property type="nucleotide sequence ID" value="NC_007925.1"/>
</dbReference>
<proteinExistence type="predicted"/>
<dbReference type="Gene3D" id="2.60.120.1440">
    <property type="match status" value="1"/>
</dbReference>
<protein>
    <submittedName>
        <fullName evidence="4">Putative FecR</fullName>
    </submittedName>
</protein>
<gene>
    <name evidence="4" type="ordered locus">RPC_1977</name>
</gene>
<feature type="domain" description="FecR N-terminal" evidence="3">
    <location>
        <begin position="23"/>
        <end position="64"/>
    </location>
</feature>
<dbReference type="PANTHER" id="PTHR30273">
    <property type="entry name" value="PERIPLASMIC SIGNAL SENSOR AND SIGMA FACTOR ACTIVATOR FECR-RELATED"/>
    <property type="match status" value="1"/>
</dbReference>
<dbReference type="PANTHER" id="PTHR30273:SF2">
    <property type="entry name" value="PROTEIN FECR"/>
    <property type="match status" value="1"/>
</dbReference>
<feature type="transmembrane region" description="Helical" evidence="1">
    <location>
        <begin position="98"/>
        <end position="118"/>
    </location>
</feature>
<dbReference type="PIRSF" id="PIRSF018266">
    <property type="entry name" value="FecR"/>
    <property type="match status" value="1"/>
</dbReference>
<dbReference type="Pfam" id="PF04773">
    <property type="entry name" value="FecR"/>
    <property type="match status" value="1"/>
</dbReference>
<organism evidence="4">
    <name type="scientific">Rhodopseudomonas palustris (strain BisB18)</name>
    <dbReference type="NCBI Taxonomy" id="316056"/>
    <lineage>
        <taxon>Bacteria</taxon>
        <taxon>Pseudomonadati</taxon>
        <taxon>Pseudomonadota</taxon>
        <taxon>Alphaproteobacteria</taxon>
        <taxon>Hyphomicrobiales</taxon>
        <taxon>Nitrobacteraceae</taxon>
        <taxon>Rhodopseudomonas</taxon>
    </lineage>
</organism>
<accession>Q217A2</accession>
<dbReference type="AlphaFoldDB" id="Q217A2"/>